<dbReference type="SUPFAM" id="SSF53474">
    <property type="entry name" value="alpha/beta-Hydrolases"/>
    <property type="match status" value="1"/>
</dbReference>
<dbReference type="InterPro" id="IPR051044">
    <property type="entry name" value="MAG_DAG_Lipase"/>
</dbReference>
<evidence type="ECO:0000259" key="1">
    <source>
        <dbReference type="Pfam" id="PF12146"/>
    </source>
</evidence>
<dbReference type="EMBL" id="JAKTTI010000002">
    <property type="protein sequence ID" value="MCH1624068.1"/>
    <property type="molecule type" value="Genomic_DNA"/>
</dbReference>
<dbReference type="RefSeq" id="WP_240252327.1">
    <property type="nucleotide sequence ID" value="NZ_JAKTTI010000002.1"/>
</dbReference>
<organism evidence="2 3">
    <name type="scientific">Fredinandcohnia quinoae</name>
    <dbReference type="NCBI Taxonomy" id="2918902"/>
    <lineage>
        <taxon>Bacteria</taxon>
        <taxon>Bacillati</taxon>
        <taxon>Bacillota</taxon>
        <taxon>Bacilli</taxon>
        <taxon>Bacillales</taxon>
        <taxon>Bacillaceae</taxon>
        <taxon>Fredinandcohnia</taxon>
    </lineage>
</organism>
<dbReference type="Proteomes" id="UP001431131">
    <property type="component" value="Unassembled WGS sequence"/>
</dbReference>
<feature type="domain" description="Serine aminopeptidase S33" evidence="1">
    <location>
        <begin position="27"/>
        <end position="292"/>
    </location>
</feature>
<dbReference type="Pfam" id="PF12146">
    <property type="entry name" value="Hydrolase_4"/>
    <property type="match status" value="1"/>
</dbReference>
<accession>A0AAW5DUM9</accession>
<name>A0AAW5DUM9_9BACI</name>
<evidence type="ECO:0000313" key="3">
    <source>
        <dbReference type="Proteomes" id="UP001431131"/>
    </source>
</evidence>
<dbReference type="InterPro" id="IPR029058">
    <property type="entry name" value="AB_hydrolase_fold"/>
</dbReference>
<dbReference type="PANTHER" id="PTHR11614">
    <property type="entry name" value="PHOSPHOLIPASE-RELATED"/>
    <property type="match status" value="1"/>
</dbReference>
<dbReference type="Gene3D" id="3.40.50.1820">
    <property type="entry name" value="alpha/beta hydrolase"/>
    <property type="match status" value="1"/>
</dbReference>
<sequence length="312" mass="35538">MDTQESFTYQTDDDIEIYVRKWIAEEKPRAIVQIAHGMAEHIERYDEFAKVLVSKGIYVFGNDHRGHGKTAELNKVSGYFSDEQGFEKVANDMYTLTSMIEKEYPDVPIFLFGHSMGSFLTRRYIQLHGSRLTGAIICGTGGDPGFIGKIGRLIARREAKKHGRITPSPKLNNLVFGNYNKVFRPNRTEFDWLSRDKHEVDKYVEDPSCGGIFTTGFFNDLLEGLAVINDPKNLQLTPTDLPLFFISGSTDPVGNHTKGVLQAYQAYKRVGMKDISYKFYEGARHELLNETNKEEVYVDVIKWIQSHLEGAF</sequence>
<proteinExistence type="predicted"/>
<gene>
    <name evidence="2" type="ORF">MJG50_01905</name>
</gene>
<comment type="caution">
    <text evidence="2">The sequence shown here is derived from an EMBL/GenBank/DDBJ whole genome shotgun (WGS) entry which is preliminary data.</text>
</comment>
<protein>
    <submittedName>
        <fullName evidence="2">Lysophospholipase</fullName>
    </submittedName>
</protein>
<dbReference type="InterPro" id="IPR022742">
    <property type="entry name" value="Hydrolase_4"/>
</dbReference>
<dbReference type="AlphaFoldDB" id="A0AAW5DUM9"/>
<keyword evidence="3" id="KW-1185">Reference proteome</keyword>
<reference evidence="2" key="1">
    <citation type="submission" date="2022-02" db="EMBL/GenBank/DDBJ databases">
        <title>Fredinandcohnia quinoae sp. nov. isolated from Chenopodium quinoa seeds.</title>
        <authorList>
            <person name="Saati-Santamaria Z."/>
            <person name="Flores-Felix J.D."/>
            <person name="Igual J.M."/>
            <person name="Velazquez E."/>
            <person name="Garcia-Fraile P."/>
            <person name="Martinez-Molina E."/>
        </authorList>
    </citation>
    <scope>NUCLEOTIDE SEQUENCE</scope>
    <source>
        <strain evidence="2">SECRCQ15</strain>
    </source>
</reference>
<evidence type="ECO:0000313" key="2">
    <source>
        <dbReference type="EMBL" id="MCH1624068.1"/>
    </source>
</evidence>